<dbReference type="GO" id="GO:0006412">
    <property type="term" value="P:translation"/>
    <property type="evidence" value="ECO:0007669"/>
    <property type="project" value="InterPro"/>
</dbReference>
<dbReference type="GO" id="GO:0003735">
    <property type="term" value="F:structural constituent of ribosome"/>
    <property type="evidence" value="ECO:0007669"/>
    <property type="project" value="InterPro"/>
</dbReference>
<dbReference type="Pfam" id="PF01250">
    <property type="entry name" value="Ribosomal_S6"/>
    <property type="match status" value="1"/>
</dbReference>
<dbReference type="AlphaFoldDB" id="A0A1F6ER16"/>
<name>A0A1F6ER16_9BACT</name>
<evidence type="ECO:0000313" key="4">
    <source>
        <dbReference type="EMBL" id="OGG76066.1"/>
    </source>
</evidence>
<dbReference type="InterPro" id="IPR035980">
    <property type="entry name" value="Ribosomal_bS6_sf"/>
</dbReference>
<dbReference type="STRING" id="1798507.A3A34_00500"/>
<dbReference type="EMBL" id="MFLU01000004">
    <property type="protein sequence ID" value="OGG76066.1"/>
    <property type="molecule type" value="Genomic_DNA"/>
</dbReference>
<reference evidence="4 5" key="1">
    <citation type="journal article" date="2016" name="Nat. Commun.">
        <title>Thousands of microbial genomes shed light on interconnected biogeochemical processes in an aquifer system.</title>
        <authorList>
            <person name="Anantharaman K."/>
            <person name="Brown C.T."/>
            <person name="Hug L.A."/>
            <person name="Sharon I."/>
            <person name="Castelle C.J."/>
            <person name="Probst A.J."/>
            <person name="Thomas B.C."/>
            <person name="Singh A."/>
            <person name="Wilkins M.J."/>
            <person name="Karaoz U."/>
            <person name="Brodie E.L."/>
            <person name="Williams K.H."/>
            <person name="Hubbard S.S."/>
            <person name="Banfield J.F."/>
        </authorList>
    </citation>
    <scope>NUCLEOTIDE SEQUENCE [LARGE SCALE GENOMIC DNA]</scope>
</reference>
<accession>A0A1F6ER16</accession>
<evidence type="ECO:0000313" key="5">
    <source>
        <dbReference type="Proteomes" id="UP000178587"/>
    </source>
</evidence>
<dbReference type="InterPro" id="IPR014717">
    <property type="entry name" value="Transl_elong_EF1B/ribsomal_bS6"/>
</dbReference>
<comment type="similarity">
    <text evidence="1">Belongs to the bacterial ribosomal protein bS6 family.</text>
</comment>
<evidence type="ECO:0000256" key="2">
    <source>
        <dbReference type="ARBA" id="ARBA00035294"/>
    </source>
</evidence>
<dbReference type="SUPFAM" id="SSF54995">
    <property type="entry name" value="Ribosomal protein S6"/>
    <property type="match status" value="1"/>
</dbReference>
<sequence length="162" mass="18196">MNEEHEDKILRIYEVGYHLVPTIEEAELESTVGEIRTLIEKASGSFIAEGTPTLMKLAYDMTAKEAGKRAEYDRGYFGWIKFEAVSSAADVVAKGLTVNARLLRSIVFQTVREDIRAKIKMPLREVRRTDVIRAAPRREAPATVGQVSEAELDKVIETLTLE</sequence>
<evidence type="ECO:0000256" key="1">
    <source>
        <dbReference type="ARBA" id="ARBA00009512"/>
    </source>
</evidence>
<comment type="caution">
    <text evidence="4">The sequence shown here is derived from an EMBL/GenBank/DDBJ whole genome shotgun (WGS) entry which is preliminary data.</text>
</comment>
<dbReference type="InterPro" id="IPR000529">
    <property type="entry name" value="Ribosomal_bS6"/>
</dbReference>
<proteinExistence type="inferred from homology"/>
<dbReference type="GO" id="GO:0005840">
    <property type="term" value="C:ribosome"/>
    <property type="evidence" value="ECO:0007669"/>
    <property type="project" value="InterPro"/>
</dbReference>
<organism evidence="4 5">
    <name type="scientific">Candidatus Kaiserbacteria bacterium RIFCSPLOWO2_01_FULL_50_24</name>
    <dbReference type="NCBI Taxonomy" id="1798507"/>
    <lineage>
        <taxon>Bacteria</taxon>
        <taxon>Candidatus Kaiseribacteriota</taxon>
    </lineage>
</organism>
<dbReference type="Gene3D" id="3.30.70.60">
    <property type="match status" value="1"/>
</dbReference>
<dbReference type="GO" id="GO:0019843">
    <property type="term" value="F:rRNA binding"/>
    <property type="evidence" value="ECO:0007669"/>
    <property type="project" value="InterPro"/>
</dbReference>
<dbReference type="Proteomes" id="UP000178587">
    <property type="component" value="Unassembled WGS sequence"/>
</dbReference>
<protein>
    <recommendedName>
        <fullName evidence="2">Small ribosomal subunit protein bS6</fullName>
    </recommendedName>
    <alternativeName>
        <fullName evidence="3">30S ribosomal protein S6</fullName>
    </alternativeName>
</protein>
<evidence type="ECO:0000256" key="3">
    <source>
        <dbReference type="ARBA" id="ARBA00035520"/>
    </source>
</evidence>
<gene>
    <name evidence="4" type="ORF">A3A34_00500</name>
</gene>